<dbReference type="EMBL" id="AJGV01000031">
    <property type="protein sequence ID" value="EJJ08381.1"/>
    <property type="molecule type" value="Genomic_DNA"/>
</dbReference>
<evidence type="ECO:0000313" key="2">
    <source>
        <dbReference type="EMBL" id="EJJ08381.1"/>
    </source>
</evidence>
<dbReference type="eggNOG" id="COG0702">
    <property type="taxonomic scope" value="Bacteria"/>
</dbReference>
<feature type="domain" description="NAD(P)-binding" evidence="1">
    <location>
        <begin position="6"/>
        <end position="180"/>
    </location>
</feature>
<dbReference type="PATRIC" id="fig|1160718.3.peg.826"/>
<accession>J2A2I5</accession>
<dbReference type="AlphaFoldDB" id="J2A2I5"/>
<dbReference type="Proteomes" id="UP000009036">
    <property type="component" value="Chromosome"/>
</dbReference>
<dbReference type="Pfam" id="PF13460">
    <property type="entry name" value="NAD_binding_10"/>
    <property type="match status" value="1"/>
</dbReference>
<dbReference type="InterPro" id="IPR036291">
    <property type="entry name" value="NAD(P)-bd_dom_sf"/>
</dbReference>
<dbReference type="PANTHER" id="PTHR43162:SF1">
    <property type="entry name" value="PRESTALK A DIFFERENTIATION PROTEIN A"/>
    <property type="match status" value="1"/>
</dbReference>
<dbReference type="PANTHER" id="PTHR43162">
    <property type="match status" value="1"/>
</dbReference>
<dbReference type="EMBL" id="CP072931">
    <property type="protein sequence ID" value="QTZ94746.1"/>
    <property type="molecule type" value="Genomic_DNA"/>
</dbReference>
<dbReference type="STRING" id="1160718.SU9_03996"/>
<evidence type="ECO:0000259" key="1">
    <source>
        <dbReference type="Pfam" id="PF13460"/>
    </source>
</evidence>
<dbReference type="Gene3D" id="3.40.50.720">
    <property type="entry name" value="NAD(P)-binding Rossmann-like Domain"/>
    <property type="match status" value="1"/>
</dbReference>
<organism evidence="2">
    <name type="scientific">Streptomyces auratus AGR0001</name>
    <dbReference type="NCBI Taxonomy" id="1160718"/>
    <lineage>
        <taxon>Bacteria</taxon>
        <taxon>Bacillati</taxon>
        <taxon>Actinomycetota</taxon>
        <taxon>Actinomycetes</taxon>
        <taxon>Kitasatosporales</taxon>
        <taxon>Streptomycetaceae</taxon>
        <taxon>Streptomyces</taxon>
    </lineage>
</organism>
<reference evidence="2" key="1">
    <citation type="journal article" date="2012" name="J. Bacteriol.">
        <title>Genome Sequence of Streptomyces auratus Strain AGR0001, a Phoslactomycin-Producing Actinomycete.</title>
        <authorList>
            <person name="Han X."/>
            <person name="Li M."/>
            <person name="Ding Z."/>
            <person name="Zhao J."/>
            <person name="Ji K."/>
            <person name="Wen M."/>
            <person name="Lu T."/>
        </authorList>
    </citation>
    <scope>NUCLEOTIDE SEQUENCE [LARGE SCALE GENOMIC DNA]</scope>
    <source>
        <strain evidence="2">AGR0001</strain>
    </source>
</reference>
<sequence length="281" mass="29121">MIAVIGATGNVGRPLVAGLLARGTHPRILTRDPGRAALAPGAEAVVGDLATPGCADEVLAGADAAFVVTAGPEAAAHDRAIAEAVARHAVRHVVKVTSVAALPPVHDSYGAAHAAAEDAYRATGARCTFLRPAAFMSNTLQWHWSLTDRSTVFQPFGDLPQAVVDPADVAEVALRVLDTPALGGRAYTLTGPEALTARERARCLADALGRPLTFVDAPPEQARRAMTDAGLPPAYVDGLLASQSDPDPARGGVPLPTVRELTGRAPRTFDAWLGAHLHLFA</sequence>
<dbReference type="InterPro" id="IPR016040">
    <property type="entry name" value="NAD(P)-bd_dom"/>
</dbReference>
<dbReference type="SUPFAM" id="SSF51735">
    <property type="entry name" value="NAD(P)-binding Rossmann-fold domains"/>
    <property type="match status" value="1"/>
</dbReference>
<proteinExistence type="predicted"/>
<dbReference type="HOGENOM" id="CLU_007383_10_6_11"/>
<dbReference type="Gene3D" id="3.90.25.10">
    <property type="entry name" value="UDP-galactose 4-epimerase, domain 1"/>
    <property type="match status" value="1"/>
</dbReference>
<reference evidence="3" key="2">
    <citation type="submission" date="2021-04" db="EMBL/GenBank/DDBJ databases">
        <authorList>
            <person name="Wen M.-L."/>
            <person name="Han X.-L."/>
            <person name="Xiong J."/>
        </authorList>
    </citation>
    <scope>NUCLEOTIDE SEQUENCE</scope>
    <source>
        <strain evidence="3">AGR0001</strain>
    </source>
</reference>
<gene>
    <name evidence="3" type="ORF">SU9_027585</name>
    <name evidence="2" type="ORF">SU9_03996</name>
</gene>
<dbReference type="KEGG" id="sauh:SU9_027585"/>
<keyword evidence="4" id="KW-1185">Reference proteome</keyword>
<evidence type="ECO:0000313" key="4">
    <source>
        <dbReference type="Proteomes" id="UP000009036"/>
    </source>
</evidence>
<dbReference type="InterPro" id="IPR051604">
    <property type="entry name" value="Ergot_Alk_Oxidoreductase"/>
</dbReference>
<name>J2A2I5_9ACTN</name>
<evidence type="ECO:0000313" key="3">
    <source>
        <dbReference type="EMBL" id="QTZ94746.1"/>
    </source>
</evidence>
<dbReference type="OrthoDB" id="116343at2"/>
<dbReference type="RefSeq" id="WP_006602381.1">
    <property type="nucleotide sequence ID" value="NZ_CP072931.1"/>
</dbReference>
<protein>
    <submittedName>
        <fullName evidence="3">NAD(P)H-binding protein</fullName>
    </submittedName>
    <submittedName>
        <fullName evidence="2">Nucleotide-diphosphate-sugar epimerase</fullName>
    </submittedName>
</protein>